<sequence>MEIRSKKLSLYQLFGYKESGLTAVPIDQLCQEVYPLCWEFIEDMLDTVYSDGPVCFKSYPFSQAGNWLIFTTFGNEIRPTSDDVYPIYFEDKLFIESEDFASFRSADLQDYYDDLAAKYADRDLSSLAVYHVLYHPSAEGIWVDAYSSWEEV</sequence>
<dbReference type="STRING" id="764298.STRMA_1885"/>
<protein>
    <submittedName>
        <fullName evidence="1">Uncharacterized protein</fullName>
    </submittedName>
</protein>
<name>G5JWD9_9STRE</name>
<proteinExistence type="predicted"/>
<dbReference type="AlphaFoldDB" id="G5JWD9"/>
<keyword evidence="2" id="KW-1185">Reference proteome</keyword>
<gene>
    <name evidence="1" type="ORF">STRMA_1885</name>
</gene>
<dbReference type="Proteomes" id="UP000003573">
    <property type="component" value="Unassembled WGS sequence"/>
</dbReference>
<dbReference type="OrthoDB" id="2228436at2"/>
<comment type="caution">
    <text evidence="1">The sequence shown here is derived from an EMBL/GenBank/DDBJ whole genome shotgun (WGS) entry which is preliminary data.</text>
</comment>
<dbReference type="RefSeq" id="WP_003080956.1">
    <property type="nucleotide sequence ID" value="NZ_AEUW02000001.1"/>
</dbReference>
<evidence type="ECO:0000313" key="1">
    <source>
        <dbReference type="EMBL" id="EHJ52666.1"/>
    </source>
</evidence>
<reference evidence="1 2" key="1">
    <citation type="journal article" date="2014" name="Int. J. Syst. Evol. Microbiol.">
        <title>Phylogenomics and the dynamic genome evolution of the genus Streptococcus.</title>
        <authorList>
            <consortium name="The Broad Institute Genome Sequencing Platform"/>
            <person name="Richards V.P."/>
            <person name="Palmer S.R."/>
            <person name="Pavinski Bitar P.D."/>
            <person name="Qin X."/>
            <person name="Weinstock G.M."/>
            <person name="Highlander S.K."/>
            <person name="Town C.D."/>
            <person name="Burne R.A."/>
            <person name="Stanhope M.J."/>
        </authorList>
    </citation>
    <scope>NUCLEOTIDE SEQUENCE [LARGE SCALE GENOMIC DNA]</scope>
    <source>
        <strain evidence="1 2">NCTC 11558</strain>
    </source>
</reference>
<dbReference type="EMBL" id="AEUW02000001">
    <property type="protein sequence ID" value="EHJ52666.1"/>
    <property type="molecule type" value="Genomic_DNA"/>
</dbReference>
<accession>G5JWD9</accession>
<evidence type="ECO:0000313" key="2">
    <source>
        <dbReference type="Proteomes" id="UP000003573"/>
    </source>
</evidence>
<organism evidence="1 2">
    <name type="scientific">Streptococcus macacae NCTC 11558</name>
    <dbReference type="NCBI Taxonomy" id="764298"/>
    <lineage>
        <taxon>Bacteria</taxon>
        <taxon>Bacillati</taxon>
        <taxon>Bacillota</taxon>
        <taxon>Bacilli</taxon>
        <taxon>Lactobacillales</taxon>
        <taxon>Streptococcaceae</taxon>
        <taxon>Streptococcus</taxon>
    </lineage>
</organism>